<reference evidence="1" key="1">
    <citation type="submission" date="2023-10" db="EMBL/GenBank/DDBJ databases">
        <title>Amphibacter perezi, gen. nov., sp. nov. a novel taxa of the family Comamonadaceae, class Betaproteobacteria isolated from the skin microbiota of Pelophylax perezi from different populations.</title>
        <authorList>
            <person name="Costa S."/>
            <person name="Proenca D.N."/>
            <person name="Lopes I."/>
            <person name="Morais P.V."/>
        </authorList>
    </citation>
    <scope>NUCLEOTIDE SEQUENCE</scope>
    <source>
        <strain evidence="1">SL12-8</strain>
    </source>
</reference>
<sequence length="86" mass="10127">MTATSKVQFQPKWKEELVCTMDGMSFIIEQSTGVITVYFPTQTRWESLAPEWARQQWERVRADLSTWCQQQKIPFVIEDHARVSFG</sequence>
<protein>
    <submittedName>
        <fullName evidence="1">Uncharacterized protein</fullName>
    </submittedName>
</protein>
<gene>
    <name evidence="1" type="ORF">RV045_09200</name>
</gene>
<dbReference type="EMBL" id="JAWDIE010000012">
    <property type="protein sequence ID" value="MEJ7138602.1"/>
    <property type="molecule type" value="Genomic_DNA"/>
</dbReference>
<evidence type="ECO:0000313" key="1">
    <source>
        <dbReference type="EMBL" id="MEJ7138602.1"/>
    </source>
</evidence>
<name>A0ACC6P352_9BURK</name>
<evidence type="ECO:0000313" key="2">
    <source>
        <dbReference type="Proteomes" id="UP001364695"/>
    </source>
</evidence>
<accession>A0ACC6P352</accession>
<dbReference type="Proteomes" id="UP001364695">
    <property type="component" value="Unassembled WGS sequence"/>
</dbReference>
<keyword evidence="2" id="KW-1185">Reference proteome</keyword>
<organism evidence="1 2">
    <name type="scientific">Amphibiibacter pelophylacis</name>
    <dbReference type="NCBI Taxonomy" id="1799477"/>
    <lineage>
        <taxon>Bacteria</taxon>
        <taxon>Pseudomonadati</taxon>
        <taxon>Pseudomonadota</taxon>
        <taxon>Betaproteobacteria</taxon>
        <taxon>Burkholderiales</taxon>
        <taxon>Sphaerotilaceae</taxon>
        <taxon>Amphibiibacter</taxon>
    </lineage>
</organism>
<comment type="caution">
    <text evidence="1">The sequence shown here is derived from an EMBL/GenBank/DDBJ whole genome shotgun (WGS) entry which is preliminary data.</text>
</comment>
<proteinExistence type="predicted"/>